<evidence type="ECO:0000313" key="3">
    <source>
        <dbReference type="Proteomes" id="UP001373159"/>
    </source>
</evidence>
<protein>
    <recommendedName>
        <fullName evidence="4">DUF304 domain-containing protein</fullName>
    </recommendedName>
</protein>
<evidence type="ECO:0000256" key="1">
    <source>
        <dbReference type="SAM" id="Phobius"/>
    </source>
</evidence>
<sequence>MPSVQKDWRALIGNACWSWILCWIPLAFKAVIIGTTNYRFDNAYTLTKETGVITKRTENVDLRRAKMINGEDSPFTGGVITIVENSGREYRLPYIKNARNTAVSLRNIAEENSRRAGDVRNVVIN</sequence>
<keyword evidence="1" id="KW-0812">Transmembrane</keyword>
<dbReference type="RefSeq" id="WP_340468813.1">
    <property type="nucleotide sequence ID" value="NZ_JBANBB010000001.1"/>
</dbReference>
<feature type="transmembrane region" description="Helical" evidence="1">
    <location>
        <begin position="12"/>
        <end position="32"/>
    </location>
</feature>
<proteinExistence type="predicted"/>
<keyword evidence="3" id="KW-1185">Reference proteome</keyword>
<keyword evidence="1" id="KW-0472">Membrane</keyword>
<comment type="caution">
    <text evidence="2">The sequence shown here is derived from an EMBL/GenBank/DDBJ whole genome shotgun (WGS) entry which is preliminary data.</text>
</comment>
<name>A0ABU8ZM29_9BIFI</name>
<reference evidence="2 3" key="1">
    <citation type="submission" date="2024-02" db="EMBL/GenBank/DDBJ databases">
        <title>Bifidobacterium honeyensis sp. nov., isolated from the comb honey.</title>
        <authorList>
            <person name="Liu W."/>
            <person name="Li Y."/>
        </authorList>
    </citation>
    <scope>NUCLEOTIDE SEQUENCE [LARGE SCALE GENOMIC DNA]</scope>
    <source>
        <strain evidence="2 3">IMAU50988</strain>
    </source>
</reference>
<evidence type="ECO:0000313" key="2">
    <source>
        <dbReference type="EMBL" id="MEK0306296.1"/>
    </source>
</evidence>
<organism evidence="2 3">
    <name type="scientific">Bifidobacterium favimelis</name>
    <dbReference type="NCBI Taxonomy" id="3122979"/>
    <lineage>
        <taxon>Bacteria</taxon>
        <taxon>Bacillati</taxon>
        <taxon>Actinomycetota</taxon>
        <taxon>Actinomycetes</taxon>
        <taxon>Bifidobacteriales</taxon>
        <taxon>Bifidobacteriaceae</taxon>
        <taxon>Bifidobacterium</taxon>
    </lineage>
</organism>
<dbReference type="EMBL" id="JBANBB010000001">
    <property type="protein sequence ID" value="MEK0306296.1"/>
    <property type="molecule type" value="Genomic_DNA"/>
</dbReference>
<evidence type="ECO:0008006" key="4">
    <source>
        <dbReference type="Google" id="ProtNLM"/>
    </source>
</evidence>
<keyword evidence="1" id="KW-1133">Transmembrane helix</keyword>
<accession>A0ABU8ZM29</accession>
<dbReference type="Proteomes" id="UP001373159">
    <property type="component" value="Unassembled WGS sequence"/>
</dbReference>
<gene>
    <name evidence="2" type="ORF">V8P97_02270</name>
</gene>